<dbReference type="GO" id="GO:0004896">
    <property type="term" value="F:cytokine receptor activity"/>
    <property type="evidence" value="ECO:0007669"/>
    <property type="project" value="InterPro"/>
</dbReference>
<gene>
    <name evidence="17" type="primary">Il4r</name>
</gene>
<evidence type="ECO:0000313" key="17">
    <source>
        <dbReference type="RefSeq" id="XP_023572211.1"/>
    </source>
</evidence>
<feature type="chain" id="PRO_5028409943" description="Interleukin-4 receptor subunit alpha" evidence="14">
    <location>
        <begin position="21"/>
        <end position="785"/>
    </location>
</feature>
<dbReference type="GeneID" id="101591016"/>
<keyword evidence="16" id="KW-1185">Reference proteome</keyword>
<name>A0A6P6EIQ4_OCTDE</name>
<reference evidence="17" key="1">
    <citation type="submission" date="2025-08" db="UniProtKB">
        <authorList>
            <consortium name="RefSeq"/>
        </authorList>
    </citation>
    <scope>IDENTIFICATION</scope>
</reference>
<dbReference type="PANTHER" id="PTHR23037:SF32">
    <property type="entry name" value="INTERLEUKIN-4 RECEPTOR SUBUNIT ALPHA"/>
    <property type="match status" value="1"/>
</dbReference>
<evidence type="ECO:0000256" key="4">
    <source>
        <dbReference type="ARBA" id="ARBA00022553"/>
    </source>
</evidence>
<evidence type="ECO:0000256" key="11">
    <source>
        <dbReference type="ARBA" id="ARBA00023180"/>
    </source>
</evidence>
<evidence type="ECO:0000256" key="2">
    <source>
        <dbReference type="ARBA" id="ARBA00008280"/>
    </source>
</evidence>
<dbReference type="CTD" id="3566"/>
<comment type="function">
    <text evidence="12">Receptor for both interleukin 4 and interleukin 13. Couples to the JAK1/2/3-STAT6 pathway. The IL4 response is involved in promoting Th2 differentiation. The IL4/IL13 responses are involved in regulating IgE production and, chemokine and mucus production at sites of allergic inflammation. In certain cell types, can signal through activation of insulin receptor substrates, IRS1/IRS2.</text>
</comment>
<dbReference type="PROSITE" id="PS01355">
    <property type="entry name" value="HEMATOPO_REC_S_F1"/>
    <property type="match status" value="1"/>
</dbReference>
<dbReference type="InterPro" id="IPR003531">
    <property type="entry name" value="Hempt_rcpt_S_F1_CS"/>
</dbReference>
<dbReference type="InterPro" id="IPR003961">
    <property type="entry name" value="FN3_dom"/>
</dbReference>
<evidence type="ECO:0000256" key="14">
    <source>
        <dbReference type="SAM" id="SignalP"/>
    </source>
</evidence>
<evidence type="ECO:0000256" key="5">
    <source>
        <dbReference type="ARBA" id="ARBA00022692"/>
    </source>
</evidence>
<dbReference type="GO" id="GO:0002532">
    <property type="term" value="P:production of molecular mediator involved in inflammatory response"/>
    <property type="evidence" value="ECO:0007669"/>
    <property type="project" value="InterPro"/>
</dbReference>
<accession>A0A6P6EIQ4</accession>
<keyword evidence="8" id="KW-0472">Membrane</keyword>
<evidence type="ECO:0000256" key="8">
    <source>
        <dbReference type="ARBA" id="ARBA00023136"/>
    </source>
</evidence>
<keyword evidence="9" id="KW-1015">Disulfide bond</keyword>
<feature type="domain" description="Fibronectin type-III" evidence="15">
    <location>
        <begin position="128"/>
        <end position="227"/>
    </location>
</feature>
<keyword evidence="7" id="KW-1133">Transmembrane helix</keyword>
<evidence type="ECO:0000256" key="3">
    <source>
        <dbReference type="ARBA" id="ARBA00018975"/>
    </source>
</evidence>
<dbReference type="PROSITE" id="PS51257">
    <property type="entry name" value="PROKAR_LIPOPROTEIN"/>
    <property type="match status" value="1"/>
</dbReference>
<feature type="region of interest" description="Disordered" evidence="13">
    <location>
        <begin position="475"/>
        <end position="514"/>
    </location>
</feature>
<evidence type="ECO:0000256" key="10">
    <source>
        <dbReference type="ARBA" id="ARBA00023170"/>
    </source>
</evidence>
<evidence type="ECO:0000313" key="16">
    <source>
        <dbReference type="Proteomes" id="UP000515203"/>
    </source>
</evidence>
<keyword evidence="11" id="KW-0325">Glycoprotein</keyword>
<evidence type="ECO:0000256" key="12">
    <source>
        <dbReference type="ARBA" id="ARBA00025115"/>
    </source>
</evidence>
<dbReference type="FunCoup" id="A0A6P6EIQ4">
    <property type="interactions" value="664"/>
</dbReference>
<dbReference type="PROSITE" id="PS50853">
    <property type="entry name" value="FN3"/>
    <property type="match status" value="1"/>
</dbReference>
<keyword evidence="10 17" id="KW-0675">Receptor</keyword>
<dbReference type="InterPro" id="IPR013783">
    <property type="entry name" value="Ig-like_fold"/>
</dbReference>
<organism evidence="16 17">
    <name type="scientific">Octodon degus</name>
    <name type="common">Degu</name>
    <name type="synonym">Sciurus degus</name>
    <dbReference type="NCBI Taxonomy" id="10160"/>
    <lineage>
        <taxon>Eukaryota</taxon>
        <taxon>Metazoa</taxon>
        <taxon>Chordata</taxon>
        <taxon>Craniata</taxon>
        <taxon>Vertebrata</taxon>
        <taxon>Euteleostomi</taxon>
        <taxon>Mammalia</taxon>
        <taxon>Eutheria</taxon>
        <taxon>Euarchontoglires</taxon>
        <taxon>Glires</taxon>
        <taxon>Rodentia</taxon>
        <taxon>Hystricomorpha</taxon>
        <taxon>Octodontidae</taxon>
        <taxon>Octodon</taxon>
    </lineage>
</organism>
<evidence type="ECO:0000256" key="6">
    <source>
        <dbReference type="ARBA" id="ARBA00022729"/>
    </source>
</evidence>
<keyword evidence="5" id="KW-0812">Transmembrane</keyword>
<evidence type="ECO:0000256" key="1">
    <source>
        <dbReference type="ARBA" id="ARBA00004479"/>
    </source>
</evidence>
<sequence length="785" mass="85239">MGWLRSGLLLPVTGLLLVWAAGCGSLKVLRKPTCFSDYLSLSTCEWQLDHAVDCSVALRLSYKLLFNPEPYEENHTCVPENSADAACVCHMNMMLLAIVDTYQLDLWAGTQLLWSRNFTPSQHVRPRAPVNLSISSNVSSGWLLSWSSQYPSENFLHTRLTHQVKVSSESQPESDIIYNVTYKESRFHLEARQLTSGASYVARVRALAQLDGSTWSEWSPSVKWKNYYEQPLEQRVKLGVIVTCLVITLVCLSCYCSVSKIKKAWWDQIPNPACSPVVAIVIQNPQVSPWEKRPRSQEPQKCPRWKTCLTKLLPCLLEHGVEKNDDLPKGTRSRPTPGSTRPVWCPVEVRRTVLLPETISVVRCVELLEAPAEVEEEEEDRGDKEDLCTSLESCQGSFANGRERIAARLTESMILGLLGAEDGDFCQPSPGGPCLPLRPGSPSAQTPWTLCPTPWDKKQPLPLVIEDNPAYRSFSHLQSQTPSPGEPSPKGQWAERLQEGDPPSPGSPQPSEPPTWEQILRQHVLQHGTAAAPTGSSCSGYREFVQAVRQGGPPGEAGYKASLSAHPDSDTWAPMAGPGGSSADGAYKPFQSLTTSSAGDLCPGPEPLFTFGLDVGPPLGPQGPLPSSPPEGLSLGLEVREGDKQKPLLPPQEAVDPHRDDLTSGIVYSALTCHLCGHLKQCHSQEEVGQPHIVTSPCCDCCCGDGASLPAVPPGALPTPAELLLEARLDPASLAPMGISEEGKSSLSFQPAPSNVQSPSLTPKVVGLVTTGTLSVRDPSYRPCC</sequence>
<dbReference type="InterPro" id="IPR015319">
    <property type="entry name" value="IL-4_rcpt-alpha_N"/>
</dbReference>
<proteinExistence type="inferred from homology"/>
<keyword evidence="6 14" id="KW-0732">Signal</keyword>
<evidence type="ECO:0000256" key="7">
    <source>
        <dbReference type="ARBA" id="ARBA00022989"/>
    </source>
</evidence>
<evidence type="ECO:0000256" key="9">
    <source>
        <dbReference type="ARBA" id="ARBA00023157"/>
    </source>
</evidence>
<dbReference type="Proteomes" id="UP000515203">
    <property type="component" value="Unplaced"/>
</dbReference>
<dbReference type="Gene3D" id="2.60.40.10">
    <property type="entry name" value="Immunoglobulins"/>
    <property type="match status" value="2"/>
</dbReference>
<comment type="similarity">
    <text evidence="2">Belongs to the type I cytokine receptor family. Type 4 subfamily.</text>
</comment>
<protein>
    <recommendedName>
        <fullName evidence="3">Interleukin-4 receptor subunit alpha</fullName>
    </recommendedName>
</protein>
<dbReference type="OrthoDB" id="8962741at2759"/>
<dbReference type="SUPFAM" id="SSF49265">
    <property type="entry name" value="Fibronectin type III"/>
    <property type="match status" value="2"/>
</dbReference>
<dbReference type="GO" id="GO:0009897">
    <property type="term" value="C:external side of plasma membrane"/>
    <property type="evidence" value="ECO:0007669"/>
    <property type="project" value="TreeGrafter"/>
</dbReference>
<comment type="subcellular location">
    <subcellularLocation>
        <location evidence="1">Membrane</location>
        <topology evidence="1">Single-pass type I membrane protein</topology>
    </subcellularLocation>
</comment>
<feature type="compositionally biased region" description="Pro residues" evidence="13">
    <location>
        <begin position="618"/>
        <end position="629"/>
    </location>
</feature>
<evidence type="ECO:0000256" key="13">
    <source>
        <dbReference type="SAM" id="MobiDB-lite"/>
    </source>
</evidence>
<dbReference type="AlphaFoldDB" id="A0A6P6EIQ4"/>
<dbReference type="InterPro" id="IPR036116">
    <property type="entry name" value="FN3_sf"/>
</dbReference>
<dbReference type="Pfam" id="PF09238">
    <property type="entry name" value="IL4Ra_N"/>
    <property type="match status" value="1"/>
</dbReference>
<feature type="signal peptide" evidence="14">
    <location>
        <begin position="1"/>
        <end position="20"/>
    </location>
</feature>
<feature type="region of interest" description="Disordered" evidence="13">
    <location>
        <begin position="616"/>
        <end position="635"/>
    </location>
</feature>
<feature type="compositionally biased region" description="Pro residues" evidence="13">
    <location>
        <begin position="502"/>
        <end position="513"/>
    </location>
</feature>
<evidence type="ECO:0000259" key="15">
    <source>
        <dbReference type="PROSITE" id="PS50853"/>
    </source>
</evidence>
<keyword evidence="4" id="KW-0597">Phosphoprotein</keyword>
<dbReference type="InParanoid" id="A0A6P6EIQ4"/>
<dbReference type="PANTHER" id="PTHR23037">
    <property type="entry name" value="CYTOKINE RECEPTOR"/>
    <property type="match status" value="1"/>
</dbReference>
<dbReference type="RefSeq" id="XP_023572211.1">
    <property type="nucleotide sequence ID" value="XM_023716443.1"/>
</dbReference>